<evidence type="ECO:0000259" key="1">
    <source>
        <dbReference type="PROSITE" id="PS51065"/>
    </source>
</evidence>
<dbReference type="Pfam" id="PF07177">
    <property type="entry name" value="Neuralized"/>
    <property type="match status" value="5"/>
</dbReference>
<name>A0AAV3AY34_PYXAD</name>
<dbReference type="FunFam" id="2.60.120.920:FF:000016">
    <property type="entry name" value="neuralized-like protein 4 isoform X2"/>
    <property type="match status" value="1"/>
</dbReference>
<dbReference type="PANTHER" id="PTHR12429">
    <property type="entry name" value="NEURALIZED"/>
    <property type="match status" value="1"/>
</dbReference>
<dbReference type="AlphaFoldDB" id="A0AAV3AY34"/>
<organism evidence="2 3">
    <name type="scientific">Pyxicephalus adspersus</name>
    <name type="common">African bullfrog</name>
    <dbReference type="NCBI Taxonomy" id="30357"/>
    <lineage>
        <taxon>Eukaryota</taxon>
        <taxon>Metazoa</taxon>
        <taxon>Chordata</taxon>
        <taxon>Craniata</taxon>
        <taxon>Vertebrata</taxon>
        <taxon>Euteleostomi</taxon>
        <taxon>Amphibia</taxon>
        <taxon>Batrachia</taxon>
        <taxon>Anura</taxon>
        <taxon>Neobatrachia</taxon>
        <taxon>Ranoidea</taxon>
        <taxon>Pyxicephalidae</taxon>
        <taxon>Pyxicephalinae</taxon>
        <taxon>Pyxicephalus</taxon>
    </lineage>
</organism>
<comment type="caution">
    <text evidence="2">The sequence shown here is derived from an EMBL/GenBank/DDBJ whole genome shotgun (WGS) entry which is preliminary data.</text>
</comment>
<gene>
    <name evidence="2" type="ORF">GDO54_005672</name>
</gene>
<dbReference type="SUPFAM" id="SSF49899">
    <property type="entry name" value="Concanavalin A-like lectins/glucanases"/>
    <property type="match status" value="1"/>
</dbReference>
<proteinExistence type="predicted"/>
<feature type="domain" description="NHR" evidence="1">
    <location>
        <begin position="256"/>
        <end position="422"/>
    </location>
</feature>
<sequence>MAYIFSALLFSGFPSAELPPVVSNAILSAYHGSLLSVNLGSPPPPTDQSPPTSNDALLFHEKCGTLIKLSNGNKTAERRRPLDEFNNGVVMTNRPLRDGEMFEIRIDKLVDKWSGSIEIGVTTHNPNSLEYPATMTNLRSGTIMMSGCGILTNGKGTRREYCEFSLDELQEGDHIGLTRKPSGALHFYINGMDQGVASCQTPPVVYGVVDLYGMAVKVTIVHNHNHADRLRRNNAILRARSPDAGRPSSNTPDPGQLLFHPNCGQKASITNGGRTALRPHATDDFNHGVVLSNRPLHNNEIFQVRIDKMVDKWAGSIEIGVTTHNPAYLQLPSTMTNLRSGTWMMTGNGVMHNGTTILDEYGHNLDRLKAGDTVGVVRREDGTLNFFVNGVAQGVAAWNVPPNVFAVVDLYGQAAQATILDEADSVPLPGEEEDALALTPGTPCALQSLSDLRFHHLHGTNALITNGGRTALRNNSRSEFNDAIVMSNRPLRDGELFEIVIQKMVDRWSGSIEAGVTCIRPEDLEFPNTMTDIDYDTWMLSLNITPPSINLCLSFADIYAVVDLYGQCVQVSLTGGSGLIDNSLSASHVTDKSLPTPSPVPSVSHRFHAVCGKNVSVLSDGSRVERCAGYNDGIVFSNHELLPGEVFEVKVERLDPHWSGSCSIGVTSIPPHDAPFLGGGLPARALDLRSRVTWLVSGSEVMRNGQRLRDNYCSSLERIRSDPVPELQPHSLHFMENHGKNILLSHGNRTATRVSSYNQGIVVLAQPLPRLLLFQLRIDQLSPRWSSSLSIGVIGVSPERLNFPATAAAIKRSAWIFQRSALLCNGAKIREGYGPNLDLCPEGTCLGLLLDSTGGLHLYINGLDQGVGAQDLPELCYVIVDLYGQCEQVSIVTGEAHGAESDVHEGHLPGEREKADMVDGVKESLCWAPADPLTLLSCEYLALCMRFKESLLLPDGYFIEDPKMNVCHCDSCHKLRGDETYRKRGDPPREYAEPNGWCSFPLRYSDPQNGFPASEPNVLQSREVQSVVLSPTLRYSGLPNFCPKVQFRDPRSQRVFGAQVAVQVCVRPGSYKMGPPSSGPSDFLDPRIPSSEVEWVTKEKGATILRGLLIRLE</sequence>
<dbReference type="InterPro" id="IPR006573">
    <property type="entry name" value="NHR_dom"/>
</dbReference>
<dbReference type="Gene3D" id="2.60.120.920">
    <property type="match status" value="5"/>
</dbReference>
<feature type="domain" description="NHR" evidence="1">
    <location>
        <begin position="56"/>
        <end position="223"/>
    </location>
</feature>
<evidence type="ECO:0000313" key="3">
    <source>
        <dbReference type="Proteomes" id="UP001181693"/>
    </source>
</evidence>
<dbReference type="EMBL" id="DYDO01000002">
    <property type="protein sequence ID" value="DBA29601.1"/>
    <property type="molecule type" value="Genomic_DNA"/>
</dbReference>
<reference evidence="2" key="1">
    <citation type="thesis" date="2020" institute="ProQuest LLC" country="789 East Eisenhower Parkway, Ann Arbor, MI, USA">
        <title>Comparative Genomics and Chromosome Evolution.</title>
        <authorList>
            <person name="Mudd A.B."/>
        </authorList>
    </citation>
    <scope>NUCLEOTIDE SEQUENCE</scope>
    <source>
        <strain evidence="2">1538</strain>
        <tissue evidence="2">Blood</tissue>
    </source>
</reference>
<evidence type="ECO:0000313" key="2">
    <source>
        <dbReference type="EMBL" id="DBA29601.1"/>
    </source>
</evidence>
<dbReference type="PANTHER" id="PTHR12429:SF14">
    <property type="entry name" value="NEURALIZED-LIKE PROTEIN 4"/>
    <property type="match status" value="1"/>
</dbReference>
<dbReference type="FunFam" id="2.60.120.920:FF:000001">
    <property type="entry name" value="neuralized-like protein 4 isoform X1"/>
    <property type="match status" value="2"/>
</dbReference>
<feature type="domain" description="NHR" evidence="1">
    <location>
        <begin position="451"/>
        <end position="618"/>
    </location>
</feature>
<feature type="domain" description="NHR" evidence="1">
    <location>
        <begin position="731"/>
        <end position="894"/>
    </location>
</feature>
<accession>A0AAV3AY34</accession>
<dbReference type="Proteomes" id="UP001181693">
    <property type="component" value="Unassembled WGS sequence"/>
</dbReference>
<protein>
    <recommendedName>
        <fullName evidence="1">NHR domain-containing protein</fullName>
    </recommendedName>
</protein>
<dbReference type="CDD" id="cd12887">
    <property type="entry name" value="SPRY_NHR_like"/>
    <property type="match status" value="4"/>
</dbReference>
<dbReference type="InterPro" id="IPR037962">
    <property type="entry name" value="Neuralized"/>
</dbReference>
<keyword evidence="3" id="KW-1185">Reference proteome</keyword>
<dbReference type="SMART" id="SM00588">
    <property type="entry name" value="NEUZ"/>
    <property type="match status" value="5"/>
</dbReference>
<dbReference type="InterPro" id="IPR043136">
    <property type="entry name" value="B30.2/SPRY_sf"/>
</dbReference>
<dbReference type="PROSITE" id="PS51065">
    <property type="entry name" value="NHR"/>
    <property type="match status" value="4"/>
</dbReference>
<dbReference type="InterPro" id="IPR013320">
    <property type="entry name" value="ConA-like_dom_sf"/>
</dbReference>